<reference evidence="2 3" key="1">
    <citation type="submission" date="2017-09" db="EMBL/GenBank/DDBJ databases">
        <title>Large-scale bioinformatics analysis of Bacillus genomes uncovers conserved roles of natural products in bacterial physiology.</title>
        <authorList>
            <consortium name="Agbiome Team Llc"/>
            <person name="Bleich R.M."/>
            <person name="Grubbs K.J."/>
            <person name="Santa Maria K.C."/>
            <person name="Allen S.E."/>
            <person name="Farag S."/>
            <person name="Shank E.A."/>
            <person name="Bowers A."/>
        </authorList>
    </citation>
    <scope>NUCLEOTIDE SEQUENCE [LARGE SCALE GENOMIC DNA]</scope>
    <source>
        <strain evidence="2 3">AFS092012</strain>
    </source>
</reference>
<dbReference type="InterPro" id="IPR026870">
    <property type="entry name" value="Zinc_ribbon_dom"/>
</dbReference>
<dbReference type="Proteomes" id="UP000221020">
    <property type="component" value="Unassembled WGS sequence"/>
</dbReference>
<dbReference type="AlphaFoldDB" id="A0AA91VFH9"/>
<evidence type="ECO:0000313" key="3">
    <source>
        <dbReference type="Proteomes" id="UP000221020"/>
    </source>
</evidence>
<dbReference type="EMBL" id="NVOR01000006">
    <property type="protein sequence ID" value="PED84392.1"/>
    <property type="molecule type" value="Genomic_DNA"/>
</dbReference>
<name>A0AA91VFH9_9BACI</name>
<dbReference type="Pfam" id="PF13240">
    <property type="entry name" value="Zn_Ribbon_1"/>
    <property type="match status" value="1"/>
</dbReference>
<accession>A0AA91VFH9</accession>
<evidence type="ECO:0000259" key="1">
    <source>
        <dbReference type="Pfam" id="PF13240"/>
    </source>
</evidence>
<proteinExistence type="predicted"/>
<feature type="domain" description="Zinc-ribbon" evidence="1">
    <location>
        <begin position="3"/>
        <end position="24"/>
    </location>
</feature>
<evidence type="ECO:0000313" key="2">
    <source>
        <dbReference type="EMBL" id="PED84392.1"/>
    </source>
</evidence>
<organism evidence="2 3">
    <name type="scientific">Bacillus pseudomycoides</name>
    <dbReference type="NCBI Taxonomy" id="64104"/>
    <lineage>
        <taxon>Bacteria</taxon>
        <taxon>Bacillati</taxon>
        <taxon>Bacillota</taxon>
        <taxon>Bacilli</taxon>
        <taxon>Bacillales</taxon>
        <taxon>Bacillaceae</taxon>
        <taxon>Bacillus</taxon>
        <taxon>Bacillus cereus group</taxon>
    </lineage>
</organism>
<sequence length="28" mass="3039">MNVCTKCGSQLTDGIQFCQSCGTERESI</sequence>
<gene>
    <name evidence="2" type="ORF">CON65_01010</name>
</gene>
<comment type="caution">
    <text evidence="2">The sequence shown here is derived from an EMBL/GenBank/DDBJ whole genome shotgun (WGS) entry which is preliminary data.</text>
</comment>
<protein>
    <recommendedName>
        <fullName evidence="1">Zinc-ribbon domain-containing protein</fullName>
    </recommendedName>
</protein>